<gene>
    <name evidence="7" type="ORF">GALL_158810</name>
</gene>
<comment type="caution">
    <text evidence="7">The sequence shown here is derived from an EMBL/GenBank/DDBJ whole genome shotgun (WGS) entry which is preliminary data.</text>
</comment>
<proteinExistence type="predicted"/>
<evidence type="ECO:0000256" key="2">
    <source>
        <dbReference type="ARBA" id="ARBA00022475"/>
    </source>
</evidence>
<feature type="transmembrane region" description="Helical" evidence="6">
    <location>
        <begin position="40"/>
        <end position="62"/>
    </location>
</feature>
<evidence type="ECO:0000256" key="4">
    <source>
        <dbReference type="ARBA" id="ARBA00022989"/>
    </source>
</evidence>
<reference evidence="7" key="1">
    <citation type="submission" date="2016-10" db="EMBL/GenBank/DDBJ databases">
        <title>Sequence of Gallionella enrichment culture.</title>
        <authorList>
            <person name="Poehlein A."/>
            <person name="Muehling M."/>
            <person name="Daniel R."/>
        </authorList>
    </citation>
    <scope>NUCLEOTIDE SEQUENCE</scope>
</reference>
<keyword evidence="3 6" id="KW-0812">Transmembrane</keyword>
<evidence type="ECO:0000256" key="6">
    <source>
        <dbReference type="SAM" id="Phobius"/>
    </source>
</evidence>
<protein>
    <recommendedName>
        <fullName evidence="8">Cytochrome C oxidase subunit IV</fullName>
    </recommendedName>
</protein>
<organism evidence="7">
    <name type="scientific">mine drainage metagenome</name>
    <dbReference type="NCBI Taxonomy" id="410659"/>
    <lineage>
        <taxon>unclassified sequences</taxon>
        <taxon>metagenomes</taxon>
        <taxon>ecological metagenomes</taxon>
    </lineage>
</organism>
<evidence type="ECO:0000256" key="5">
    <source>
        <dbReference type="ARBA" id="ARBA00023136"/>
    </source>
</evidence>
<dbReference type="Pfam" id="PF03626">
    <property type="entry name" value="COX4_pro"/>
    <property type="match status" value="1"/>
</dbReference>
<dbReference type="EMBL" id="MLJW01000078">
    <property type="protein sequence ID" value="OIR02023.1"/>
    <property type="molecule type" value="Genomic_DNA"/>
</dbReference>
<comment type="subcellular location">
    <subcellularLocation>
        <location evidence="1">Cell membrane</location>
        <topology evidence="1">Multi-pass membrane protein</topology>
    </subcellularLocation>
</comment>
<dbReference type="InterPro" id="IPR005171">
    <property type="entry name" value="Cyt_c_oxidase_su4_prok"/>
</dbReference>
<keyword evidence="2" id="KW-1003">Cell membrane</keyword>
<evidence type="ECO:0000256" key="1">
    <source>
        <dbReference type="ARBA" id="ARBA00004651"/>
    </source>
</evidence>
<evidence type="ECO:0000256" key="3">
    <source>
        <dbReference type="ARBA" id="ARBA00022692"/>
    </source>
</evidence>
<accession>A0A1J5S1D5</accession>
<name>A0A1J5S1D5_9ZZZZ</name>
<dbReference type="GO" id="GO:0005886">
    <property type="term" value="C:plasma membrane"/>
    <property type="evidence" value="ECO:0007669"/>
    <property type="project" value="UniProtKB-SubCell"/>
</dbReference>
<dbReference type="AlphaFoldDB" id="A0A1J5S1D5"/>
<keyword evidence="4 6" id="KW-1133">Transmembrane helix</keyword>
<evidence type="ECO:0000313" key="7">
    <source>
        <dbReference type="EMBL" id="OIR02023.1"/>
    </source>
</evidence>
<feature type="transmembrane region" description="Helical" evidence="6">
    <location>
        <begin position="74"/>
        <end position="97"/>
    </location>
</feature>
<sequence length="98" mass="10191">MTTAALPSFRALLLTWLTLMGLTIVLLAAGDPTGSGRLPLLSVTLLLAVALIKARQILWVFLGLARSSGLWKGTFLASLTVILALVLGCAGLAPLLAH</sequence>
<evidence type="ECO:0008006" key="8">
    <source>
        <dbReference type="Google" id="ProtNLM"/>
    </source>
</evidence>
<keyword evidence="5 6" id="KW-0472">Membrane</keyword>